<protein>
    <submittedName>
        <fullName evidence="1">Uncharacterized protein</fullName>
    </submittedName>
</protein>
<accession>A0AAP9HBC1</accession>
<dbReference type="KEGG" id="ppho:CTZ24_25075"/>
<name>A0AAP9HBC1_9GAMM</name>
<proteinExistence type="predicted"/>
<geneLocation type="plasmid" evidence="2">
    <name>pmsr2c</name>
</geneLocation>
<dbReference type="Proteomes" id="UP000424872">
    <property type="component" value="Plasmid pMSR2C"/>
</dbReference>
<organism evidence="1 2">
    <name type="scientific">Pantoea phytobeneficialis</name>
    <dbReference type="NCBI Taxonomy" id="2052056"/>
    <lineage>
        <taxon>Bacteria</taxon>
        <taxon>Pseudomonadati</taxon>
        <taxon>Pseudomonadota</taxon>
        <taxon>Gammaproteobacteria</taxon>
        <taxon>Enterobacterales</taxon>
        <taxon>Erwiniaceae</taxon>
        <taxon>Pantoea</taxon>
    </lineage>
</organism>
<evidence type="ECO:0000313" key="1">
    <source>
        <dbReference type="EMBL" id="QGR09736.1"/>
    </source>
</evidence>
<reference evidence="2" key="1">
    <citation type="submission" date="2017-11" db="EMBL/GenBank/DDBJ databases">
        <title>Genome sequence of Pantoea sp. MSR2.</title>
        <authorList>
            <person name="Nascimento F.X."/>
        </authorList>
    </citation>
    <scope>NUCLEOTIDE SEQUENCE [LARGE SCALE GENOMIC DNA]</scope>
    <source>
        <strain evidence="2">MSR2</strain>
        <plasmid evidence="2">pmsr2c</plasmid>
    </source>
</reference>
<dbReference type="AlphaFoldDB" id="A0AAP9HBC1"/>
<evidence type="ECO:0000313" key="2">
    <source>
        <dbReference type="Proteomes" id="UP000424872"/>
    </source>
</evidence>
<keyword evidence="1" id="KW-0614">Plasmid</keyword>
<gene>
    <name evidence="1" type="ORF">CTZ24_25075</name>
</gene>
<sequence>MFLLTQHVFSSTPALVLHLTHQVFGLSRATSLVLNMLTVLLGKTGHFHDKCPVKTAFKHIAGDFQPGIALSDLLAFLQAFLQAFLLTFLLKLLCNGHKFILMLWQTLGQFANKTFCIWRGKTEMYTRYSETSTFPIGSEAAGMPQMDKNNFLF</sequence>
<dbReference type="EMBL" id="CP024639">
    <property type="protein sequence ID" value="QGR09736.1"/>
    <property type="molecule type" value="Genomic_DNA"/>
</dbReference>